<dbReference type="EMBL" id="CM007648">
    <property type="protein sequence ID" value="ONM25621.1"/>
    <property type="molecule type" value="Genomic_DNA"/>
</dbReference>
<protein>
    <submittedName>
        <fullName evidence="1">Uncharacterized protein</fullName>
    </submittedName>
</protein>
<organism evidence="1">
    <name type="scientific">Zea mays</name>
    <name type="common">Maize</name>
    <dbReference type="NCBI Taxonomy" id="4577"/>
    <lineage>
        <taxon>Eukaryota</taxon>
        <taxon>Viridiplantae</taxon>
        <taxon>Streptophyta</taxon>
        <taxon>Embryophyta</taxon>
        <taxon>Tracheophyta</taxon>
        <taxon>Spermatophyta</taxon>
        <taxon>Magnoliopsida</taxon>
        <taxon>Liliopsida</taxon>
        <taxon>Poales</taxon>
        <taxon>Poaceae</taxon>
        <taxon>PACMAD clade</taxon>
        <taxon>Panicoideae</taxon>
        <taxon>Andropogonodae</taxon>
        <taxon>Andropogoneae</taxon>
        <taxon>Tripsacinae</taxon>
        <taxon>Zea</taxon>
    </lineage>
</organism>
<name>A0A1D6F2G2_MAIZE</name>
<proteinExistence type="predicted"/>
<dbReference type="InParanoid" id="A0A1D6F2G2"/>
<sequence length="41" mass="4615">MLFSVGKGNICFGFCCMLTCTIMIQHYLVHVILCSLQQNCT</sequence>
<dbReference type="AlphaFoldDB" id="A0A1D6F2G2"/>
<accession>A0A1D6F2G2</accession>
<gene>
    <name evidence="1" type="ORF">ZEAMMB73_Zm00001d007041</name>
</gene>
<reference evidence="1" key="1">
    <citation type="submission" date="2015-12" db="EMBL/GenBank/DDBJ databases">
        <title>Update maize B73 reference genome by single molecule sequencing technologies.</title>
        <authorList>
            <consortium name="Maize Genome Sequencing Project"/>
            <person name="Ware D."/>
        </authorList>
    </citation>
    <scope>NUCLEOTIDE SEQUENCE [LARGE SCALE GENOMIC DNA]</scope>
    <source>
        <tissue evidence="1">Seedling</tissue>
    </source>
</reference>
<evidence type="ECO:0000313" key="1">
    <source>
        <dbReference type="EMBL" id="ONM25621.1"/>
    </source>
</evidence>